<evidence type="ECO:0000259" key="4">
    <source>
        <dbReference type="PROSITE" id="PS50053"/>
    </source>
</evidence>
<protein>
    <recommendedName>
        <fullName evidence="1">Ubiquitin-like modifier HUB1</fullName>
    </recommendedName>
</protein>
<dbReference type="AlphaFoldDB" id="A0A1X2GZD8"/>
<accession>A0A1X2GZD8</accession>
<dbReference type="PROSITE" id="PS50053">
    <property type="entry name" value="UBIQUITIN_2"/>
    <property type="match status" value="1"/>
</dbReference>
<evidence type="ECO:0000313" key="5">
    <source>
        <dbReference type="EMBL" id="ORX63034.1"/>
    </source>
</evidence>
<dbReference type="PANTHER" id="PTHR13042">
    <property type="entry name" value="UBIQUITIN-LIKE PROTEIN 5"/>
    <property type="match status" value="1"/>
</dbReference>
<comment type="caution">
    <text evidence="5">The sequence shown here is derived from an EMBL/GenBank/DDBJ whole genome shotgun (WGS) entry which is preliminary data.</text>
</comment>
<organism evidence="5 6">
    <name type="scientific">Hesseltinella vesiculosa</name>
    <dbReference type="NCBI Taxonomy" id="101127"/>
    <lineage>
        <taxon>Eukaryota</taxon>
        <taxon>Fungi</taxon>
        <taxon>Fungi incertae sedis</taxon>
        <taxon>Mucoromycota</taxon>
        <taxon>Mucoromycotina</taxon>
        <taxon>Mucoromycetes</taxon>
        <taxon>Mucorales</taxon>
        <taxon>Cunninghamellaceae</taxon>
        <taxon>Hesseltinella</taxon>
    </lineage>
</organism>
<dbReference type="CDD" id="cd01791">
    <property type="entry name" value="Ubl_UBL5"/>
    <property type="match status" value="1"/>
</dbReference>
<sequence length="193" mass="22955">MLRFKKHDKKDLGKADEQRAQLRGDAPARSPSPPPRTHRYSRSPSPRRRSRHRSPDSRRRHRSRSRSRSRSPRRHYRSRSRSPRRSRRSPSPSNEEKTKDDKPKMEKPKEKKKKPSLAFRLIELELNDRLGKKVRVKCSPTDTVGDFKKLAAAQLGTDPNKIVLKKWYKEYKDHITLQDYELNDGMNVELYYR</sequence>
<name>A0A1X2GZD8_9FUNG</name>
<dbReference type="STRING" id="101127.A0A1X2GZD8"/>
<dbReference type="EMBL" id="MCGT01000001">
    <property type="protein sequence ID" value="ORX63034.1"/>
    <property type="molecule type" value="Genomic_DNA"/>
</dbReference>
<dbReference type="InterPro" id="IPR000626">
    <property type="entry name" value="Ubiquitin-like_dom"/>
</dbReference>
<reference evidence="5 6" key="1">
    <citation type="submission" date="2016-07" db="EMBL/GenBank/DDBJ databases">
        <title>Pervasive Adenine N6-methylation of Active Genes in Fungi.</title>
        <authorList>
            <consortium name="DOE Joint Genome Institute"/>
            <person name="Mondo S.J."/>
            <person name="Dannebaum R.O."/>
            <person name="Kuo R.C."/>
            <person name="Labutti K."/>
            <person name="Haridas S."/>
            <person name="Kuo A."/>
            <person name="Salamov A."/>
            <person name="Ahrendt S.R."/>
            <person name="Lipzen A."/>
            <person name="Sullivan W."/>
            <person name="Andreopoulos W.B."/>
            <person name="Clum A."/>
            <person name="Lindquist E."/>
            <person name="Daum C."/>
            <person name="Ramamoorthy G.K."/>
            <person name="Gryganskyi A."/>
            <person name="Culley D."/>
            <person name="Magnuson J.K."/>
            <person name="James T.Y."/>
            <person name="O'Malley M.A."/>
            <person name="Stajich J.E."/>
            <person name="Spatafora J.W."/>
            <person name="Visel A."/>
            <person name="Grigoriev I.V."/>
        </authorList>
    </citation>
    <scope>NUCLEOTIDE SEQUENCE [LARGE SCALE GENOMIC DNA]</scope>
    <source>
        <strain evidence="5 6">NRRL 3301</strain>
    </source>
</reference>
<evidence type="ECO:0000256" key="1">
    <source>
        <dbReference type="ARBA" id="ARBA00014108"/>
    </source>
</evidence>
<dbReference type="OrthoDB" id="3881at2759"/>
<proteinExistence type="predicted"/>
<keyword evidence="2" id="KW-0833">Ubl conjugation pathway</keyword>
<evidence type="ECO:0000313" key="6">
    <source>
        <dbReference type="Proteomes" id="UP000242146"/>
    </source>
</evidence>
<feature type="domain" description="Ubiquitin-like" evidence="4">
    <location>
        <begin position="122"/>
        <end position="193"/>
    </location>
</feature>
<evidence type="ECO:0000256" key="2">
    <source>
        <dbReference type="ARBA" id="ARBA00022786"/>
    </source>
</evidence>
<dbReference type="Proteomes" id="UP000242146">
    <property type="component" value="Unassembled WGS sequence"/>
</dbReference>
<feature type="compositionally biased region" description="Basic residues" evidence="3">
    <location>
        <begin position="36"/>
        <end position="88"/>
    </location>
</feature>
<dbReference type="Gene3D" id="3.10.20.90">
    <property type="entry name" value="Phosphatidylinositol 3-kinase Catalytic Subunit, Chain A, domain 1"/>
    <property type="match status" value="1"/>
</dbReference>
<dbReference type="FunFam" id="3.10.20.90:FF:000052">
    <property type="entry name" value="Ubiquitin-like protein 5"/>
    <property type="match status" value="1"/>
</dbReference>
<feature type="region of interest" description="Disordered" evidence="3">
    <location>
        <begin position="1"/>
        <end position="116"/>
    </location>
</feature>
<keyword evidence="6" id="KW-1185">Reference proteome</keyword>
<gene>
    <name evidence="5" type="ORF">DM01DRAFT_326281</name>
</gene>
<dbReference type="InterPro" id="IPR039732">
    <property type="entry name" value="Hub1/Ubl5"/>
</dbReference>
<evidence type="ECO:0000256" key="3">
    <source>
        <dbReference type="SAM" id="MobiDB-lite"/>
    </source>
</evidence>
<dbReference type="SUPFAM" id="SSF54236">
    <property type="entry name" value="Ubiquitin-like"/>
    <property type="match status" value="1"/>
</dbReference>
<feature type="compositionally biased region" description="Basic and acidic residues" evidence="3">
    <location>
        <begin position="94"/>
        <end position="109"/>
    </location>
</feature>
<dbReference type="InterPro" id="IPR029071">
    <property type="entry name" value="Ubiquitin-like_domsf"/>
</dbReference>
<feature type="compositionally biased region" description="Basic and acidic residues" evidence="3">
    <location>
        <begin position="9"/>
        <end position="22"/>
    </location>
</feature>